<name>A0ABV4F9R4_BRAEL</name>
<keyword evidence="3" id="KW-1185">Reference proteome</keyword>
<gene>
    <name evidence="2" type="ORF">ABIF29_006860</name>
</gene>
<evidence type="ECO:0000313" key="3">
    <source>
        <dbReference type="Proteomes" id="UP001565471"/>
    </source>
</evidence>
<evidence type="ECO:0000313" key="2">
    <source>
        <dbReference type="EMBL" id="MEY9320061.1"/>
    </source>
</evidence>
<comment type="caution">
    <text evidence="2">The sequence shown here is derived from an EMBL/GenBank/DDBJ whole genome shotgun (WGS) entry which is preliminary data.</text>
</comment>
<organism evidence="2 3">
    <name type="scientific">Bradyrhizobium elkanii</name>
    <dbReference type="NCBI Taxonomy" id="29448"/>
    <lineage>
        <taxon>Bacteria</taxon>
        <taxon>Pseudomonadati</taxon>
        <taxon>Pseudomonadota</taxon>
        <taxon>Alphaproteobacteria</taxon>
        <taxon>Hyphomicrobiales</taxon>
        <taxon>Nitrobacteraceae</taxon>
        <taxon>Bradyrhizobium</taxon>
    </lineage>
</organism>
<sequence>MTSSAPRRPQEQSGGSALADALRRAAEKSGRGKPT</sequence>
<proteinExistence type="predicted"/>
<dbReference type="EMBL" id="JBGBZA010000002">
    <property type="protein sequence ID" value="MEY9320061.1"/>
    <property type="molecule type" value="Genomic_DNA"/>
</dbReference>
<evidence type="ECO:0000256" key="1">
    <source>
        <dbReference type="SAM" id="MobiDB-lite"/>
    </source>
</evidence>
<feature type="region of interest" description="Disordered" evidence="1">
    <location>
        <begin position="1"/>
        <end position="35"/>
    </location>
</feature>
<reference evidence="2 3" key="1">
    <citation type="submission" date="2024-07" db="EMBL/GenBank/DDBJ databases">
        <title>Genomic Encyclopedia of Type Strains, Phase V (KMG-V): Genome sequencing to study the core and pangenomes of soil and plant-associated prokaryotes.</title>
        <authorList>
            <person name="Whitman W."/>
        </authorList>
    </citation>
    <scope>NUCLEOTIDE SEQUENCE [LARGE SCALE GENOMIC DNA]</scope>
    <source>
        <strain evidence="2 3">USDA 415</strain>
    </source>
</reference>
<dbReference type="Proteomes" id="UP001565471">
    <property type="component" value="Unassembled WGS sequence"/>
</dbReference>
<feature type="compositionally biased region" description="Polar residues" evidence="1">
    <location>
        <begin position="1"/>
        <end position="15"/>
    </location>
</feature>
<accession>A0ABV4F9R4</accession>
<protein>
    <submittedName>
        <fullName evidence="2">Uncharacterized protein</fullName>
    </submittedName>
</protein>
<feature type="compositionally biased region" description="Basic and acidic residues" evidence="1">
    <location>
        <begin position="21"/>
        <end position="35"/>
    </location>
</feature>